<reference evidence="4 5" key="1">
    <citation type="submission" date="2020-04" db="EMBL/GenBank/DDBJ databases">
        <title>Thermobifida alba genome sequencing and assembly.</title>
        <authorList>
            <person name="Luzics S."/>
            <person name="Horvath B."/>
            <person name="Nagy I."/>
            <person name="Toth A."/>
            <person name="Nagy I."/>
            <person name="Kukolya J."/>
        </authorList>
    </citation>
    <scope>NUCLEOTIDE SEQUENCE [LARGE SCALE GENOMIC DNA]</scope>
    <source>
        <strain evidence="4 5">DSM 43795</strain>
    </source>
</reference>
<feature type="domain" description="MEDS" evidence="3">
    <location>
        <begin position="16"/>
        <end position="159"/>
    </location>
</feature>
<evidence type="ECO:0000259" key="2">
    <source>
        <dbReference type="Pfam" id="PF13581"/>
    </source>
</evidence>
<proteinExistence type="predicted"/>
<dbReference type="PANTHER" id="PTHR35526">
    <property type="entry name" value="ANTI-SIGMA-F FACTOR RSBW-RELATED"/>
    <property type="match status" value="1"/>
</dbReference>
<dbReference type="InterPro" id="IPR050267">
    <property type="entry name" value="Anti-sigma-factor_SerPK"/>
</dbReference>
<keyword evidence="4" id="KW-0418">Kinase</keyword>
<dbReference type="InterPro" id="IPR025847">
    <property type="entry name" value="MEDS_domain"/>
</dbReference>
<dbReference type="SUPFAM" id="SSF55874">
    <property type="entry name" value="ATPase domain of HSP90 chaperone/DNA topoisomerase II/histidine kinase"/>
    <property type="match status" value="1"/>
</dbReference>
<dbReference type="EMBL" id="CP051627">
    <property type="protein sequence ID" value="UPT22464.1"/>
    <property type="molecule type" value="Genomic_DNA"/>
</dbReference>
<dbReference type="Proteomes" id="UP000832041">
    <property type="component" value="Chromosome"/>
</dbReference>
<gene>
    <name evidence="4" type="ORF">FOF52_17065</name>
</gene>
<dbReference type="PANTHER" id="PTHR35526:SF3">
    <property type="entry name" value="ANTI-SIGMA-F FACTOR RSBW"/>
    <property type="match status" value="1"/>
</dbReference>
<dbReference type="RefSeq" id="WP_248590951.1">
    <property type="nucleotide sequence ID" value="NZ_BAABEB010000019.1"/>
</dbReference>
<dbReference type="NCBIfam" id="NF041045">
    <property type="entry name" value="RsbA_anti_sig"/>
    <property type="match status" value="1"/>
</dbReference>
<dbReference type="GO" id="GO:0016301">
    <property type="term" value="F:kinase activity"/>
    <property type="evidence" value="ECO:0007669"/>
    <property type="project" value="UniProtKB-KW"/>
</dbReference>
<dbReference type="Gene3D" id="3.30.565.10">
    <property type="entry name" value="Histidine kinase-like ATPase, C-terminal domain"/>
    <property type="match status" value="1"/>
</dbReference>
<evidence type="ECO:0000313" key="5">
    <source>
        <dbReference type="Proteomes" id="UP000832041"/>
    </source>
</evidence>
<keyword evidence="5" id="KW-1185">Reference proteome</keyword>
<dbReference type="Pfam" id="PF13581">
    <property type="entry name" value="HATPase_c_2"/>
    <property type="match status" value="1"/>
</dbReference>
<feature type="domain" description="Histidine kinase/HSP90-like ATPase" evidence="2">
    <location>
        <begin position="204"/>
        <end position="308"/>
    </location>
</feature>
<name>A0ABY4L523_THEAE</name>
<keyword evidence="4" id="KW-0808">Transferase</keyword>
<sequence length="316" mass="34459">MSSTTGPATDGHPFHHVALVYHTAADYVAGTVSFVRSALSRGSPVLVVVPPDNLDLIRTALGDDTRRVSFADMTVVGRNPAALLSGVVSDFVAAHPGQRTAIIGEPVWPERTEVEYPACVAHEALVNTVLAGHDLETLCLYDARRLDTRIVADAYRTHPLLEQRGKRRRSTAYTDPLALVDEFNLPLPPPPADAAVLDYTDRSALPRVRLFVSRQAEAAGLAEERVREVVVAANELASNTVEHTAEGGRVVVWTDPGVLVCQVEDTGYLPDPLVGRLRPDVTRSRGRGLLFVNQLCDLVRVHTRPGYTGFRLHFLL</sequence>
<dbReference type="CDD" id="cd16936">
    <property type="entry name" value="HATPase_RsbW-like"/>
    <property type="match status" value="1"/>
</dbReference>
<protein>
    <submittedName>
        <fullName evidence="4">Sensor histidine kinase</fullName>
    </submittedName>
</protein>
<evidence type="ECO:0000259" key="3">
    <source>
        <dbReference type="Pfam" id="PF14417"/>
    </source>
</evidence>
<evidence type="ECO:0000313" key="4">
    <source>
        <dbReference type="EMBL" id="UPT22464.1"/>
    </source>
</evidence>
<organism evidence="4 5">
    <name type="scientific">Thermobifida alba</name>
    <name type="common">Thermomonospora alba</name>
    <dbReference type="NCBI Taxonomy" id="53522"/>
    <lineage>
        <taxon>Bacteria</taxon>
        <taxon>Bacillati</taxon>
        <taxon>Actinomycetota</taxon>
        <taxon>Actinomycetes</taxon>
        <taxon>Streptosporangiales</taxon>
        <taxon>Nocardiopsidaceae</taxon>
        <taxon>Thermobifida</taxon>
    </lineage>
</organism>
<dbReference type="InterPro" id="IPR047718">
    <property type="entry name" value="RsbA-like_anti_sig"/>
</dbReference>
<accession>A0ABY4L523</accession>
<dbReference type="InterPro" id="IPR036890">
    <property type="entry name" value="HATPase_C_sf"/>
</dbReference>
<keyword evidence="1" id="KW-0723">Serine/threonine-protein kinase</keyword>
<evidence type="ECO:0000256" key="1">
    <source>
        <dbReference type="ARBA" id="ARBA00022527"/>
    </source>
</evidence>
<dbReference type="InterPro" id="IPR003594">
    <property type="entry name" value="HATPase_dom"/>
</dbReference>
<dbReference type="Pfam" id="PF14417">
    <property type="entry name" value="MEDS"/>
    <property type="match status" value="1"/>
</dbReference>